<comment type="caution">
    <text evidence="11">The sequence shown here is derived from an EMBL/GenBank/DDBJ whole genome shotgun (WGS) entry which is preliminary data.</text>
</comment>
<evidence type="ECO:0000256" key="7">
    <source>
        <dbReference type="ARBA" id="ARBA00023315"/>
    </source>
</evidence>
<organism evidence="11 12">
    <name type="scientific">Pseudohalioglobus sediminis</name>
    <dbReference type="NCBI Taxonomy" id="2606449"/>
    <lineage>
        <taxon>Bacteria</taxon>
        <taxon>Pseudomonadati</taxon>
        <taxon>Pseudomonadota</taxon>
        <taxon>Gammaproteobacteria</taxon>
        <taxon>Cellvibrionales</taxon>
        <taxon>Halieaceae</taxon>
        <taxon>Pseudohalioglobus</taxon>
    </lineage>
</organism>
<proteinExistence type="inferred from homology"/>
<evidence type="ECO:0000313" key="11">
    <source>
        <dbReference type="EMBL" id="KAA1191933.1"/>
    </source>
</evidence>
<dbReference type="GO" id="GO:0006071">
    <property type="term" value="P:glycerol metabolic process"/>
    <property type="evidence" value="ECO:0007669"/>
    <property type="project" value="UniProtKB-KW"/>
</dbReference>
<feature type="domain" description="O-acyltransferase WSD1 C-terminal" evidence="10">
    <location>
        <begin position="318"/>
        <end position="468"/>
    </location>
</feature>
<comment type="pathway">
    <text evidence="2">Lipid metabolism.</text>
</comment>
<dbReference type="GO" id="GO:0005886">
    <property type="term" value="C:plasma membrane"/>
    <property type="evidence" value="ECO:0007669"/>
    <property type="project" value="TreeGrafter"/>
</dbReference>
<evidence type="ECO:0000259" key="10">
    <source>
        <dbReference type="Pfam" id="PF06974"/>
    </source>
</evidence>
<dbReference type="InterPro" id="IPR009721">
    <property type="entry name" value="O-acyltransferase_WSD1_C"/>
</dbReference>
<dbReference type="GO" id="GO:0051701">
    <property type="term" value="P:biological process involved in interaction with host"/>
    <property type="evidence" value="ECO:0007669"/>
    <property type="project" value="TreeGrafter"/>
</dbReference>
<gene>
    <name evidence="11" type="ORF">F0M18_10425</name>
</gene>
<dbReference type="Pfam" id="PF06974">
    <property type="entry name" value="WS_DGAT_C"/>
    <property type="match status" value="1"/>
</dbReference>
<dbReference type="PANTHER" id="PTHR31650">
    <property type="entry name" value="O-ACYLTRANSFERASE (WSD1-LIKE) FAMILY PROTEIN"/>
    <property type="match status" value="1"/>
</dbReference>
<evidence type="ECO:0000259" key="9">
    <source>
        <dbReference type="Pfam" id="PF03007"/>
    </source>
</evidence>
<evidence type="ECO:0000256" key="1">
    <source>
        <dbReference type="ARBA" id="ARBA00004771"/>
    </source>
</evidence>
<dbReference type="PANTHER" id="PTHR31650:SF1">
    <property type="entry name" value="WAX ESTER SYNTHASE_DIACYLGLYCEROL ACYLTRANSFERASE 4-RELATED"/>
    <property type="match status" value="1"/>
</dbReference>
<dbReference type="SUPFAM" id="SSF52777">
    <property type="entry name" value="CoA-dependent acyltransferases"/>
    <property type="match status" value="1"/>
</dbReference>
<protein>
    <recommendedName>
        <fullName evidence="4">diacylglycerol O-acyltransferase</fullName>
        <ecNumber evidence="4">2.3.1.20</ecNumber>
    </recommendedName>
</protein>
<comment type="similarity">
    <text evidence="3">Belongs to the long-chain O-acyltransferase family.</text>
</comment>
<evidence type="ECO:0000256" key="4">
    <source>
        <dbReference type="ARBA" id="ARBA00013244"/>
    </source>
</evidence>
<dbReference type="GO" id="GO:0004144">
    <property type="term" value="F:diacylglycerol O-acyltransferase activity"/>
    <property type="evidence" value="ECO:0007669"/>
    <property type="project" value="UniProtKB-EC"/>
</dbReference>
<dbReference type="UniPathway" id="UPA00282"/>
<comment type="pathway">
    <text evidence="1">Glycerolipid metabolism; triacylglycerol biosynthesis.</text>
</comment>
<keyword evidence="5" id="KW-0808">Transferase</keyword>
<feature type="domain" description="O-acyltransferase WSD1-like N-terminal" evidence="9">
    <location>
        <begin position="4"/>
        <end position="276"/>
    </location>
</feature>
<dbReference type="EC" id="2.3.1.20" evidence="4"/>
<dbReference type="RefSeq" id="WP_149611369.1">
    <property type="nucleotide sequence ID" value="NZ_VTUX01000004.1"/>
</dbReference>
<dbReference type="InterPro" id="IPR045034">
    <property type="entry name" value="O-acyltransferase_WSD1-like"/>
</dbReference>
<dbReference type="Pfam" id="PF03007">
    <property type="entry name" value="WS_DGAT_cat"/>
    <property type="match status" value="1"/>
</dbReference>
<sequence>MYQLDGLDNIMLQGEVPGLPMHMSAAMLYDSAGSRTGAINFDKLVNALTDIIDQHFPILKCKADTVPLWFDKAYWVLDEDFDLTAQMSRIALPAPADWQEFYMLLGRFHATRLPQDKPLWQIVQVEGLDALEGIPPGSTALFLKIHHSVMDGTSAIRLMRGLHSTGPRSKPSILKSAPGTADSIQETYSAPSLLDKYARGWRHALTRPVLRTGTLLKTLPGLVQPRRAGSKGKKRVVPRSRFNQAVSANRVVGHMRMDMAALRRLEKAYDCTINDLALCVVGGAQRQYLLDNNELPEQSLVAAMPINIRKQQKDGEIGTRVTVARVPLFTEMDDMETRLQAIVSETRGDKRDSKSSSARVPLNIIDEIHPAAILLLTRQLYYSGYLDTLPPVVNMTVSNVPGFAEETYLLGSRLIDYLGFGPLGPGLGLFQTISSTPGHVNISFTSTTEIVGDGVAYRRALQQSYEQLLSDLPA</sequence>
<dbReference type="GO" id="GO:0071731">
    <property type="term" value="P:response to nitric oxide"/>
    <property type="evidence" value="ECO:0007669"/>
    <property type="project" value="TreeGrafter"/>
</dbReference>
<dbReference type="Proteomes" id="UP000323708">
    <property type="component" value="Unassembled WGS sequence"/>
</dbReference>
<evidence type="ECO:0000256" key="2">
    <source>
        <dbReference type="ARBA" id="ARBA00005189"/>
    </source>
</evidence>
<dbReference type="InterPro" id="IPR004255">
    <property type="entry name" value="O-acyltransferase_WSD1_N"/>
</dbReference>
<keyword evidence="6" id="KW-0319">Glycerol metabolism</keyword>
<accession>A0A5B0WY36</accession>
<dbReference type="AlphaFoldDB" id="A0A5B0WY36"/>
<evidence type="ECO:0000256" key="5">
    <source>
        <dbReference type="ARBA" id="ARBA00022679"/>
    </source>
</evidence>
<comment type="catalytic activity">
    <reaction evidence="8">
        <text>an acyl-CoA + a 1,2-diacyl-sn-glycerol = a triacyl-sn-glycerol + CoA</text>
        <dbReference type="Rhea" id="RHEA:10868"/>
        <dbReference type="ChEBI" id="CHEBI:17815"/>
        <dbReference type="ChEBI" id="CHEBI:57287"/>
        <dbReference type="ChEBI" id="CHEBI:58342"/>
        <dbReference type="ChEBI" id="CHEBI:64615"/>
        <dbReference type="EC" id="2.3.1.20"/>
    </reaction>
</comment>
<evidence type="ECO:0000256" key="6">
    <source>
        <dbReference type="ARBA" id="ARBA00022798"/>
    </source>
</evidence>
<dbReference type="EMBL" id="VTUX01000004">
    <property type="protein sequence ID" value="KAA1191933.1"/>
    <property type="molecule type" value="Genomic_DNA"/>
</dbReference>
<evidence type="ECO:0000256" key="8">
    <source>
        <dbReference type="ARBA" id="ARBA00048109"/>
    </source>
</evidence>
<keyword evidence="12" id="KW-1185">Reference proteome</keyword>
<reference evidence="11 12" key="1">
    <citation type="submission" date="2019-09" db="EMBL/GenBank/DDBJ databases">
        <authorList>
            <person name="Chen X.-Y."/>
        </authorList>
    </citation>
    <scope>NUCLEOTIDE SEQUENCE [LARGE SCALE GENOMIC DNA]</scope>
    <source>
        <strain evidence="11 12">NY5</strain>
    </source>
</reference>
<keyword evidence="7" id="KW-0012">Acyltransferase</keyword>
<dbReference type="GO" id="GO:0019432">
    <property type="term" value="P:triglyceride biosynthetic process"/>
    <property type="evidence" value="ECO:0007669"/>
    <property type="project" value="UniProtKB-UniPathway"/>
</dbReference>
<evidence type="ECO:0000256" key="3">
    <source>
        <dbReference type="ARBA" id="ARBA00009587"/>
    </source>
</evidence>
<dbReference type="GO" id="GO:0001666">
    <property type="term" value="P:response to hypoxia"/>
    <property type="evidence" value="ECO:0007669"/>
    <property type="project" value="TreeGrafter"/>
</dbReference>
<name>A0A5B0WY36_9GAMM</name>
<evidence type="ECO:0000313" key="12">
    <source>
        <dbReference type="Proteomes" id="UP000323708"/>
    </source>
</evidence>